<dbReference type="InParanoid" id="A0A1X7U8Y4"/>
<reference evidence="1" key="1">
    <citation type="submission" date="2017-05" db="UniProtKB">
        <authorList>
            <consortium name="EnsemblMetazoa"/>
        </authorList>
    </citation>
    <scope>IDENTIFICATION</scope>
</reference>
<evidence type="ECO:0000313" key="1">
    <source>
        <dbReference type="EnsemblMetazoa" id="Aqu2.1.24412_001"/>
    </source>
</evidence>
<dbReference type="AlphaFoldDB" id="A0A1X7U8Y4"/>
<protein>
    <submittedName>
        <fullName evidence="1">Uncharacterized protein</fullName>
    </submittedName>
</protein>
<proteinExistence type="predicted"/>
<sequence length="149" mass="16855">MQLILSYPNQYLPPPTALSLQALLHWNFDSCLSCNTTKSFLLCFCSHSPLVTVDYSLDDIATASVSSCCDLIVVFSSNLSWSEHYKKIAIKAYGQCFLIKRIFTSACPSLLRRLLYISLVRSQLTYCSSLAANVYKRYCYIRDDSAPIH</sequence>
<dbReference type="EnsemblMetazoa" id="Aqu2.1.24412_001">
    <property type="protein sequence ID" value="Aqu2.1.24412_001"/>
    <property type="gene ID" value="Aqu2.1.24412"/>
</dbReference>
<accession>A0A1X7U8Y4</accession>
<name>A0A1X7U8Y4_AMPQE</name>
<organism evidence="1">
    <name type="scientific">Amphimedon queenslandica</name>
    <name type="common">Sponge</name>
    <dbReference type="NCBI Taxonomy" id="400682"/>
    <lineage>
        <taxon>Eukaryota</taxon>
        <taxon>Metazoa</taxon>
        <taxon>Porifera</taxon>
        <taxon>Demospongiae</taxon>
        <taxon>Heteroscleromorpha</taxon>
        <taxon>Haplosclerida</taxon>
        <taxon>Niphatidae</taxon>
        <taxon>Amphimedon</taxon>
    </lineage>
</organism>